<dbReference type="AlphaFoldDB" id="A0A935JU73"/>
<evidence type="ECO:0000259" key="1">
    <source>
        <dbReference type="Pfam" id="PF13020"/>
    </source>
</evidence>
<dbReference type="EMBL" id="JADJMS010000003">
    <property type="protein sequence ID" value="MBK7413858.1"/>
    <property type="molecule type" value="Genomic_DNA"/>
</dbReference>
<evidence type="ECO:0000313" key="2">
    <source>
        <dbReference type="EMBL" id="MBK7413858.1"/>
    </source>
</evidence>
<proteinExistence type="predicted"/>
<feature type="domain" description="Protein NO VEIN C-terminal" evidence="1">
    <location>
        <begin position="7"/>
        <end position="70"/>
    </location>
</feature>
<name>A0A935JU73_9RHOO</name>
<gene>
    <name evidence="2" type="ORF">IPJ38_00725</name>
</gene>
<dbReference type="Gene3D" id="1.25.40.20">
    <property type="entry name" value="Ankyrin repeat-containing domain"/>
    <property type="match status" value="1"/>
</dbReference>
<dbReference type="InterPro" id="IPR024975">
    <property type="entry name" value="NOV_C"/>
</dbReference>
<comment type="caution">
    <text evidence="2">The sequence shown here is derived from an EMBL/GenBank/DDBJ whole genome shotgun (WGS) entry which is preliminary data.</text>
</comment>
<evidence type="ECO:0000313" key="3">
    <source>
        <dbReference type="Proteomes" id="UP000739411"/>
    </source>
</evidence>
<reference evidence="2 3" key="1">
    <citation type="submission" date="2020-10" db="EMBL/GenBank/DDBJ databases">
        <title>Connecting structure to function with the recovery of over 1000 high-quality activated sludge metagenome-assembled genomes encoding full-length rRNA genes using long-read sequencing.</title>
        <authorList>
            <person name="Singleton C.M."/>
            <person name="Petriglieri F."/>
            <person name="Kristensen J.M."/>
            <person name="Kirkegaard R.H."/>
            <person name="Michaelsen T.Y."/>
            <person name="Andersen M.H."/>
            <person name="Karst S.M."/>
            <person name="Dueholm M.S."/>
            <person name="Nielsen P.H."/>
            <person name="Albertsen M."/>
        </authorList>
    </citation>
    <scope>NUCLEOTIDE SEQUENCE [LARGE SCALE GENOMIC DNA]</scope>
    <source>
        <strain evidence="2">EsbW_18-Q3-R4-48_BATAC.463</strain>
    </source>
</reference>
<accession>A0A935JU73</accession>
<dbReference type="Pfam" id="PF13020">
    <property type="entry name" value="NOV_C"/>
    <property type="match status" value="1"/>
</dbReference>
<protein>
    <submittedName>
        <fullName evidence="2">DUF3883 domain-containing protein</fullName>
    </submittedName>
</protein>
<sequence length="256" mass="29181">MLSEHGYTVEDRSRQNLGYDLYVEKEGRKYYIEVKLIDYAGQPFIITTNEETVARECGNTYFMALTLRDSNDGVQCVQFINDPSRALKFVRQCRQWVWECSEYEFKTNIPRIKMTLFEKFQNTYPNDWLEISQSLAGAIVANDSKQMEVLIAKYFSSAATLKLLEGTIAFDFISYQQNQSECLVSAPAFLAVRSNKQNVLAEILKATKNPNARMMSENSGTLLMVSAECGNEEATKYLLSIEPIRIAATKMTTVLK</sequence>
<dbReference type="Proteomes" id="UP000739411">
    <property type="component" value="Unassembled WGS sequence"/>
</dbReference>
<dbReference type="InterPro" id="IPR036770">
    <property type="entry name" value="Ankyrin_rpt-contain_sf"/>
</dbReference>
<organism evidence="2 3">
    <name type="scientific">Candidatus Dechloromonas phosphorivorans</name>
    <dbReference type="NCBI Taxonomy" id="2899244"/>
    <lineage>
        <taxon>Bacteria</taxon>
        <taxon>Pseudomonadati</taxon>
        <taxon>Pseudomonadota</taxon>
        <taxon>Betaproteobacteria</taxon>
        <taxon>Rhodocyclales</taxon>
        <taxon>Azonexaceae</taxon>
        <taxon>Dechloromonas</taxon>
    </lineage>
</organism>